<feature type="binding site" evidence="10">
    <location>
        <position position="67"/>
    </location>
    <ligand>
        <name>Zn(2+)</name>
        <dbReference type="ChEBI" id="CHEBI:29105"/>
    </ligand>
</feature>
<dbReference type="AlphaFoldDB" id="A0AAW1HUF8"/>
<dbReference type="PROSITE" id="PS51915">
    <property type="entry name" value="ZAD"/>
    <property type="match status" value="2"/>
</dbReference>
<organism evidence="13 14">
    <name type="scientific">Popillia japonica</name>
    <name type="common">Japanese beetle</name>
    <dbReference type="NCBI Taxonomy" id="7064"/>
    <lineage>
        <taxon>Eukaryota</taxon>
        <taxon>Metazoa</taxon>
        <taxon>Ecdysozoa</taxon>
        <taxon>Arthropoda</taxon>
        <taxon>Hexapoda</taxon>
        <taxon>Insecta</taxon>
        <taxon>Pterygota</taxon>
        <taxon>Neoptera</taxon>
        <taxon>Endopterygota</taxon>
        <taxon>Coleoptera</taxon>
        <taxon>Polyphaga</taxon>
        <taxon>Scarabaeiformia</taxon>
        <taxon>Scarabaeidae</taxon>
        <taxon>Rutelinae</taxon>
        <taxon>Popillia</taxon>
    </lineage>
</organism>
<keyword evidence="7" id="KW-0804">Transcription</keyword>
<feature type="binding site" evidence="10">
    <location>
        <position position="273"/>
    </location>
    <ligand>
        <name>Zn(2+)</name>
        <dbReference type="ChEBI" id="CHEBI:29105"/>
    </ligand>
</feature>
<dbReference type="PANTHER" id="PTHR24399:SF70">
    <property type="entry name" value="C2H2-TYPE DOMAIN-CONTAINING PROTEIN"/>
    <property type="match status" value="1"/>
</dbReference>
<dbReference type="SUPFAM" id="SSF57716">
    <property type="entry name" value="Glucocorticoid receptor-like (DNA-binding domain)"/>
    <property type="match status" value="2"/>
</dbReference>
<feature type="domain" description="ZAD" evidence="12">
    <location>
        <begin position="13"/>
        <end position="91"/>
    </location>
</feature>
<feature type="domain" description="C2H2-type" evidence="11">
    <location>
        <begin position="596"/>
        <end position="623"/>
    </location>
</feature>
<keyword evidence="5 10" id="KW-0862">Zinc</keyword>
<feature type="domain" description="C2H2-type" evidence="11">
    <location>
        <begin position="106"/>
        <end position="133"/>
    </location>
</feature>
<feature type="domain" description="ZAD" evidence="12">
    <location>
        <begin position="227"/>
        <end position="297"/>
    </location>
</feature>
<keyword evidence="4 9" id="KW-0863">Zinc-finger</keyword>
<feature type="binding site" evidence="10">
    <location>
        <position position="229"/>
    </location>
    <ligand>
        <name>Zn(2+)</name>
        <dbReference type="ChEBI" id="CHEBI:29105"/>
    </ligand>
</feature>
<evidence type="ECO:0000256" key="5">
    <source>
        <dbReference type="ARBA" id="ARBA00022833"/>
    </source>
</evidence>
<dbReference type="PROSITE" id="PS50157">
    <property type="entry name" value="ZINC_FINGER_C2H2_2"/>
    <property type="match status" value="9"/>
</dbReference>
<feature type="binding site" evidence="10">
    <location>
        <position position="15"/>
    </location>
    <ligand>
        <name>Zn(2+)</name>
        <dbReference type="ChEBI" id="CHEBI:29105"/>
    </ligand>
</feature>
<dbReference type="FunFam" id="3.30.160.60:FF:000340">
    <property type="entry name" value="zinc finger protein 473 isoform X1"/>
    <property type="match status" value="1"/>
</dbReference>
<dbReference type="SMART" id="SM00868">
    <property type="entry name" value="zf-AD"/>
    <property type="match status" value="2"/>
</dbReference>
<feature type="domain" description="C2H2-type" evidence="11">
    <location>
        <begin position="458"/>
        <end position="485"/>
    </location>
</feature>
<evidence type="ECO:0000256" key="6">
    <source>
        <dbReference type="ARBA" id="ARBA00023015"/>
    </source>
</evidence>
<dbReference type="SMART" id="SM00355">
    <property type="entry name" value="ZnF_C2H2"/>
    <property type="match status" value="10"/>
</dbReference>
<protein>
    <submittedName>
        <fullName evidence="13">Zinc finger, C2H2 type</fullName>
    </submittedName>
</protein>
<evidence type="ECO:0000259" key="12">
    <source>
        <dbReference type="PROSITE" id="PS51915"/>
    </source>
</evidence>
<reference evidence="13 14" key="1">
    <citation type="journal article" date="2024" name="BMC Genomics">
        <title>De novo assembly and annotation of Popillia japonica's genome with initial clues to its potential as an invasive pest.</title>
        <authorList>
            <person name="Cucini C."/>
            <person name="Boschi S."/>
            <person name="Funari R."/>
            <person name="Cardaioli E."/>
            <person name="Iannotti N."/>
            <person name="Marturano G."/>
            <person name="Paoli F."/>
            <person name="Bruttini M."/>
            <person name="Carapelli A."/>
            <person name="Frati F."/>
            <person name="Nardi F."/>
        </authorList>
    </citation>
    <scope>NUCLEOTIDE SEQUENCE [LARGE SCALE GENOMIC DNA]</scope>
    <source>
        <strain evidence="13">DMR45628</strain>
    </source>
</reference>
<keyword evidence="3" id="KW-0677">Repeat</keyword>
<dbReference type="Pfam" id="PF00096">
    <property type="entry name" value="zf-C2H2"/>
    <property type="match status" value="8"/>
</dbReference>
<comment type="subcellular location">
    <subcellularLocation>
        <location evidence="1">Nucleus</location>
    </subcellularLocation>
</comment>
<feature type="binding site" evidence="10">
    <location>
        <position position="232"/>
    </location>
    <ligand>
        <name>Zn(2+)</name>
        <dbReference type="ChEBI" id="CHEBI:29105"/>
    </ligand>
</feature>
<dbReference type="Proteomes" id="UP001458880">
    <property type="component" value="Unassembled WGS sequence"/>
</dbReference>
<dbReference type="InterPro" id="IPR036236">
    <property type="entry name" value="Znf_C2H2_sf"/>
</dbReference>
<feature type="domain" description="C2H2-type" evidence="11">
    <location>
        <begin position="548"/>
        <end position="575"/>
    </location>
</feature>
<evidence type="ECO:0000256" key="7">
    <source>
        <dbReference type="ARBA" id="ARBA00023163"/>
    </source>
</evidence>
<feature type="binding site" evidence="10">
    <location>
        <position position="18"/>
    </location>
    <ligand>
        <name>Zn(2+)</name>
        <dbReference type="ChEBI" id="CHEBI:29105"/>
    </ligand>
</feature>
<evidence type="ECO:0000313" key="13">
    <source>
        <dbReference type="EMBL" id="KAK9679970.1"/>
    </source>
</evidence>
<dbReference type="InterPro" id="IPR012934">
    <property type="entry name" value="Znf_AD"/>
</dbReference>
<feature type="domain" description="C2H2-type" evidence="11">
    <location>
        <begin position="430"/>
        <end position="457"/>
    </location>
</feature>
<dbReference type="FunFam" id="3.30.160.60:FF:000882">
    <property type="entry name" value="Predicted gene, 21060"/>
    <property type="match status" value="1"/>
</dbReference>
<dbReference type="InterPro" id="IPR013087">
    <property type="entry name" value="Znf_C2H2_type"/>
</dbReference>
<feature type="domain" description="C2H2-type" evidence="11">
    <location>
        <begin position="624"/>
        <end position="651"/>
    </location>
</feature>
<keyword evidence="8" id="KW-0539">Nucleus</keyword>
<dbReference type="PROSITE" id="PS00028">
    <property type="entry name" value="ZINC_FINGER_C2H2_1"/>
    <property type="match status" value="10"/>
</dbReference>
<dbReference type="GO" id="GO:0048598">
    <property type="term" value="P:embryonic morphogenesis"/>
    <property type="evidence" value="ECO:0007669"/>
    <property type="project" value="UniProtKB-ARBA"/>
</dbReference>
<dbReference type="Gene3D" id="3.40.1800.20">
    <property type="match status" value="1"/>
</dbReference>
<dbReference type="GO" id="GO:0001227">
    <property type="term" value="F:DNA-binding transcription repressor activity, RNA polymerase II-specific"/>
    <property type="evidence" value="ECO:0007669"/>
    <property type="project" value="TreeGrafter"/>
</dbReference>
<dbReference type="GO" id="GO:0008270">
    <property type="term" value="F:zinc ion binding"/>
    <property type="evidence" value="ECO:0007669"/>
    <property type="project" value="UniProtKB-UniRule"/>
</dbReference>
<feature type="domain" description="C2H2-type" evidence="11">
    <location>
        <begin position="520"/>
        <end position="547"/>
    </location>
</feature>
<feature type="binding site" evidence="10">
    <location>
        <position position="270"/>
    </location>
    <ligand>
        <name>Zn(2+)</name>
        <dbReference type="ChEBI" id="CHEBI:29105"/>
    </ligand>
</feature>
<evidence type="ECO:0000256" key="2">
    <source>
        <dbReference type="ARBA" id="ARBA00022723"/>
    </source>
</evidence>
<keyword evidence="14" id="KW-1185">Reference proteome</keyword>
<dbReference type="GO" id="GO:0000978">
    <property type="term" value="F:RNA polymerase II cis-regulatory region sequence-specific DNA binding"/>
    <property type="evidence" value="ECO:0007669"/>
    <property type="project" value="TreeGrafter"/>
</dbReference>
<dbReference type="FunFam" id="3.30.160.60:FF:000446">
    <property type="entry name" value="Zinc finger protein"/>
    <property type="match status" value="2"/>
</dbReference>
<dbReference type="FunFam" id="3.30.160.60:FF:000624">
    <property type="entry name" value="zinc finger protein 697"/>
    <property type="match status" value="1"/>
</dbReference>
<keyword evidence="2 10" id="KW-0479">Metal-binding</keyword>
<dbReference type="FunFam" id="3.30.160.60:FF:000072">
    <property type="entry name" value="zinc finger protein 143 isoform X1"/>
    <property type="match status" value="1"/>
</dbReference>
<dbReference type="SUPFAM" id="SSF57667">
    <property type="entry name" value="beta-beta-alpha zinc fingers"/>
    <property type="match status" value="6"/>
</dbReference>
<proteinExistence type="predicted"/>
<evidence type="ECO:0000256" key="4">
    <source>
        <dbReference type="ARBA" id="ARBA00022771"/>
    </source>
</evidence>
<gene>
    <name evidence="13" type="ORF">QE152_g39524</name>
</gene>
<evidence type="ECO:0000256" key="1">
    <source>
        <dbReference type="ARBA" id="ARBA00004123"/>
    </source>
</evidence>
<dbReference type="Gene3D" id="3.30.160.60">
    <property type="entry name" value="Classic Zinc Finger"/>
    <property type="match status" value="9"/>
</dbReference>
<comment type="caution">
    <text evidence="13">The sequence shown here is derived from an EMBL/GenBank/DDBJ whole genome shotgun (WGS) entry which is preliminary data.</text>
</comment>
<keyword evidence="6" id="KW-0805">Transcription regulation</keyword>
<sequence length="684" mass="78299">MEIVIELPKDIDKLCRTCMNIVEENQRSCVATDCGDQGIDLKKMLAQFIESNQSIEEYLPKFMCKICVEKLEAAYLFRQQCQNTYMHFQEFMYPADKIGVEAISGFICSMCDESFATQYRLSKHEIMHYKKVNLLTMIKDKNDKNTKFNVNNSIEEISSLVNDRKEEAKGIKLMARNENQKAFKVNIHQGFIKQTALKSCDLCGRVFDTDLSLHLHFINHAILAEGKICRACLTEKGDMRPLFGACLDEMLISFASLQIREGDGLPNLMCVQCVLQCSRAYTFKQQCEKSENILRQYMTPEFQEQLAQHLTNQTKVELQEQLQFSSNIDRVIVDQLPTEFVSVEYGDQNISIVKDEFVLINEVTGDIVAQIENQEKNDQLIEESSNEAPTEQIEEESKPLKYPCPKCKESFALKVDLKIHMMTHPKELEHICHVCQKGFAEARILKRHLKIHLDKKPHQCDQCDMSFAESSNLTKHKKKHTGELRNVKGKPYLCSVCGRAFKWPSSLSKHMKYHTGHKLLSCKYCSKQYVEARSLRIHIRSHTGERPHVCDVCQKSFTQLCNLEKHLRVHTGEKPFLCPICGKGFTQSGYVGHKPHICSVCKKGFTSSGHLSGHMRTHTGEKPHGCTVCDKRFAGSSSLKAHMRGHIEEKQFICKLCMTKTQKPSKVEAVQVAEFRVLQTITSI</sequence>
<feature type="domain" description="C2H2-type" evidence="11">
    <location>
        <begin position="402"/>
        <end position="429"/>
    </location>
</feature>
<dbReference type="FunFam" id="3.30.160.60:FF:000100">
    <property type="entry name" value="Zinc finger 45-like"/>
    <property type="match status" value="1"/>
</dbReference>
<name>A0AAW1HUF8_POPJA</name>
<evidence type="ECO:0000256" key="9">
    <source>
        <dbReference type="PROSITE-ProRule" id="PRU00042"/>
    </source>
</evidence>
<evidence type="ECO:0000256" key="8">
    <source>
        <dbReference type="ARBA" id="ARBA00023242"/>
    </source>
</evidence>
<feature type="binding site" evidence="10">
    <location>
        <position position="64"/>
    </location>
    <ligand>
        <name>Zn(2+)</name>
        <dbReference type="ChEBI" id="CHEBI:29105"/>
    </ligand>
</feature>
<dbReference type="PANTHER" id="PTHR24399">
    <property type="entry name" value="ZINC FINGER AND BTB DOMAIN-CONTAINING"/>
    <property type="match status" value="1"/>
</dbReference>
<evidence type="ECO:0000313" key="14">
    <source>
        <dbReference type="Proteomes" id="UP001458880"/>
    </source>
</evidence>
<dbReference type="EMBL" id="JASPKY010000951">
    <property type="protein sequence ID" value="KAK9679970.1"/>
    <property type="molecule type" value="Genomic_DNA"/>
</dbReference>
<feature type="domain" description="C2H2-type" evidence="11">
    <location>
        <begin position="492"/>
        <end position="519"/>
    </location>
</feature>
<dbReference type="Pfam" id="PF07776">
    <property type="entry name" value="zf-AD"/>
    <property type="match status" value="2"/>
</dbReference>
<evidence type="ECO:0000259" key="11">
    <source>
        <dbReference type="PROSITE" id="PS50157"/>
    </source>
</evidence>
<evidence type="ECO:0000256" key="3">
    <source>
        <dbReference type="ARBA" id="ARBA00022737"/>
    </source>
</evidence>
<accession>A0AAW1HUF8</accession>
<dbReference type="GO" id="GO:0005654">
    <property type="term" value="C:nucleoplasm"/>
    <property type="evidence" value="ECO:0007669"/>
    <property type="project" value="TreeGrafter"/>
</dbReference>
<evidence type="ECO:0000256" key="10">
    <source>
        <dbReference type="PROSITE-ProRule" id="PRU01263"/>
    </source>
</evidence>